<gene>
    <name evidence="11" type="ORF">EX30DRAFT_328370</name>
</gene>
<dbReference type="HAMAP" id="MF_00422">
    <property type="entry name" value="SecE"/>
    <property type="match status" value="1"/>
</dbReference>
<keyword evidence="4 10" id="KW-0812">Transmembrane</keyword>
<name>A0A4V3SJL1_9PEZI</name>
<evidence type="ECO:0000256" key="5">
    <source>
        <dbReference type="ARBA" id="ARBA00022824"/>
    </source>
</evidence>
<evidence type="ECO:0000256" key="1">
    <source>
        <dbReference type="ARBA" id="ARBA00004389"/>
    </source>
</evidence>
<keyword evidence="6" id="KW-0653">Protein transport</keyword>
<dbReference type="EMBL" id="ML220113">
    <property type="protein sequence ID" value="TGZ84415.1"/>
    <property type="molecule type" value="Genomic_DNA"/>
</dbReference>
<comment type="subcellular location">
    <subcellularLocation>
        <location evidence="1">Endoplasmic reticulum membrane</location>
        <topology evidence="1">Single-pass membrane protein</topology>
    </subcellularLocation>
</comment>
<evidence type="ECO:0000256" key="9">
    <source>
        <dbReference type="ARBA" id="ARBA00023136"/>
    </source>
</evidence>
<dbReference type="GO" id="GO:0006605">
    <property type="term" value="P:protein targeting"/>
    <property type="evidence" value="ECO:0007669"/>
    <property type="project" value="InterPro"/>
</dbReference>
<dbReference type="InParanoid" id="A0A4V3SJL1"/>
<dbReference type="GO" id="GO:0006886">
    <property type="term" value="P:intracellular protein transport"/>
    <property type="evidence" value="ECO:0007669"/>
    <property type="project" value="InterPro"/>
</dbReference>
<evidence type="ECO:0000256" key="3">
    <source>
        <dbReference type="ARBA" id="ARBA00022448"/>
    </source>
</evidence>
<evidence type="ECO:0000256" key="8">
    <source>
        <dbReference type="ARBA" id="ARBA00023010"/>
    </source>
</evidence>
<evidence type="ECO:0000313" key="12">
    <source>
        <dbReference type="Proteomes" id="UP000298138"/>
    </source>
</evidence>
<dbReference type="InterPro" id="IPR023391">
    <property type="entry name" value="Prot_translocase_SecE_dom_sf"/>
</dbReference>
<keyword evidence="9 10" id="KW-0472">Membrane</keyword>
<dbReference type="PROSITE" id="PS01067">
    <property type="entry name" value="SECE_SEC61G"/>
    <property type="match status" value="1"/>
</dbReference>
<dbReference type="AlphaFoldDB" id="A0A4V3SJL1"/>
<evidence type="ECO:0000256" key="4">
    <source>
        <dbReference type="ARBA" id="ARBA00022692"/>
    </source>
</evidence>
<dbReference type="GO" id="GO:0005789">
    <property type="term" value="C:endoplasmic reticulum membrane"/>
    <property type="evidence" value="ECO:0007669"/>
    <property type="project" value="UniProtKB-SubCell"/>
</dbReference>
<dbReference type="PANTHER" id="PTHR12309">
    <property type="entry name" value="SEC61 GAMMA SUBUNIT"/>
    <property type="match status" value="1"/>
</dbReference>
<dbReference type="FunCoup" id="A0A4V3SJL1">
    <property type="interactions" value="505"/>
</dbReference>
<keyword evidence="3" id="KW-0813">Transport</keyword>
<evidence type="ECO:0000256" key="6">
    <source>
        <dbReference type="ARBA" id="ARBA00022927"/>
    </source>
</evidence>
<keyword evidence="12" id="KW-1185">Reference proteome</keyword>
<keyword evidence="7 10" id="KW-1133">Transmembrane helix</keyword>
<organism evidence="11 12">
    <name type="scientific">Ascodesmis nigricans</name>
    <dbReference type="NCBI Taxonomy" id="341454"/>
    <lineage>
        <taxon>Eukaryota</taxon>
        <taxon>Fungi</taxon>
        <taxon>Dikarya</taxon>
        <taxon>Ascomycota</taxon>
        <taxon>Pezizomycotina</taxon>
        <taxon>Pezizomycetes</taxon>
        <taxon>Pezizales</taxon>
        <taxon>Ascodesmidaceae</taxon>
        <taxon>Ascodesmis</taxon>
    </lineage>
</organism>
<dbReference type="GO" id="GO:0008320">
    <property type="term" value="F:protein transmembrane transporter activity"/>
    <property type="evidence" value="ECO:0007669"/>
    <property type="project" value="InterPro"/>
</dbReference>
<evidence type="ECO:0000313" key="11">
    <source>
        <dbReference type="EMBL" id="TGZ84415.1"/>
    </source>
</evidence>
<dbReference type="Pfam" id="PF00584">
    <property type="entry name" value="SecE"/>
    <property type="match status" value="1"/>
</dbReference>
<protein>
    <submittedName>
        <fullName evidence="11">Protein translocase SEC6</fullName>
    </submittedName>
</protein>
<evidence type="ECO:0000256" key="2">
    <source>
        <dbReference type="ARBA" id="ARBA00008274"/>
    </source>
</evidence>
<dbReference type="SUPFAM" id="SSF103456">
    <property type="entry name" value="Preprotein translocase SecE subunit"/>
    <property type="match status" value="1"/>
</dbReference>
<evidence type="ECO:0000256" key="10">
    <source>
        <dbReference type="SAM" id="Phobius"/>
    </source>
</evidence>
<dbReference type="STRING" id="341454.A0A4V3SJL1"/>
<keyword evidence="8" id="KW-0811">Translocation</keyword>
<proteinExistence type="inferred from homology"/>
<evidence type="ECO:0000256" key="7">
    <source>
        <dbReference type="ARBA" id="ARBA00022989"/>
    </source>
</evidence>
<dbReference type="InterPro" id="IPR001901">
    <property type="entry name" value="Translocase_SecE/Sec61-g"/>
</dbReference>
<feature type="transmembrane region" description="Helical" evidence="10">
    <location>
        <begin position="34"/>
        <end position="55"/>
    </location>
</feature>
<keyword evidence="5" id="KW-0256">Endoplasmic reticulum</keyword>
<dbReference type="NCBIfam" id="TIGR00327">
    <property type="entry name" value="secE_euk_arch"/>
    <property type="match status" value="1"/>
</dbReference>
<reference evidence="11 12" key="1">
    <citation type="submission" date="2019-04" db="EMBL/GenBank/DDBJ databases">
        <title>Comparative genomics and transcriptomics to analyze fruiting body development in filamentous ascomycetes.</title>
        <authorList>
            <consortium name="DOE Joint Genome Institute"/>
            <person name="Lutkenhaus R."/>
            <person name="Traeger S."/>
            <person name="Breuer J."/>
            <person name="Kuo A."/>
            <person name="Lipzen A."/>
            <person name="Pangilinan J."/>
            <person name="Dilworth D."/>
            <person name="Sandor L."/>
            <person name="Poggeler S."/>
            <person name="Barry K."/>
            <person name="Grigoriev I.V."/>
            <person name="Nowrousian M."/>
        </authorList>
    </citation>
    <scope>NUCLEOTIDE SEQUENCE [LARGE SCALE GENOMIC DNA]</scope>
    <source>
        <strain evidence="11 12">CBS 389.68</strain>
    </source>
</reference>
<comment type="similarity">
    <text evidence="2">Belongs to the SecE/SEC61-gamma family.</text>
</comment>
<sequence length="123" mass="13954">MSDQFSQLTEIPREFVKDGTMFINRCTKPDKREFIKISQAVGVGFVVMGVIGYIVKIIHIPINNILVYVHPILLPRRFLLNITCKRNCDPSNRADFVIAVPHNWGEGRCYGCCCMEGVFFDGA</sequence>
<dbReference type="Proteomes" id="UP000298138">
    <property type="component" value="Unassembled WGS sequence"/>
</dbReference>
<dbReference type="Gene3D" id="1.20.5.820">
    <property type="entry name" value="Preprotein translocase SecE subunit"/>
    <property type="match status" value="1"/>
</dbReference>
<accession>A0A4V3SJL1</accession>
<dbReference type="OrthoDB" id="2401875at2759"/>
<dbReference type="InterPro" id="IPR008158">
    <property type="entry name" value="Translocase_Sec61-g"/>
</dbReference>